<geneLocation type="plasmid" evidence="3">
    <name>pkna01</name>
</geneLocation>
<reference evidence="2 4" key="2">
    <citation type="submission" date="2017-06" db="EMBL/GenBank/DDBJ databases">
        <title>A draft genome sequence of Komagataeibacter nataicola LMG 1536.</title>
        <authorList>
            <person name="Skraban J."/>
            <person name="Cleenwerck I."/>
            <person name="Vandamme P."/>
            <person name="Trcek J."/>
        </authorList>
    </citation>
    <scope>NUCLEOTIDE SEQUENCE [LARGE SCALE GENOMIC DNA]</scope>
    <source>
        <strain evidence="2 4">LMG 1536</strain>
    </source>
</reference>
<proteinExistence type="predicted"/>
<dbReference type="EMBL" id="NIRT01000013">
    <property type="protein sequence ID" value="PYD66268.1"/>
    <property type="molecule type" value="Genomic_DNA"/>
</dbReference>
<geneLocation type="plasmid" evidence="1">
    <name>pKNA01</name>
</geneLocation>
<gene>
    <name evidence="1" type="ORF">B0W47_16685</name>
    <name evidence="2" type="ORF">CDI09_08965</name>
</gene>
<dbReference type="Proteomes" id="UP000189683">
    <property type="component" value="Plasmid pKNA01"/>
</dbReference>
<protein>
    <submittedName>
        <fullName evidence="1">Uncharacterized protein</fullName>
    </submittedName>
</protein>
<accession>A0A9N7H2K3</accession>
<dbReference type="AlphaFoldDB" id="A0A9N7H2K3"/>
<evidence type="ECO:0000313" key="4">
    <source>
        <dbReference type="Proteomes" id="UP000247512"/>
    </source>
</evidence>
<dbReference type="Proteomes" id="UP000247512">
    <property type="component" value="Unassembled WGS sequence"/>
</dbReference>
<keyword evidence="1" id="KW-0614">Plasmid</keyword>
<evidence type="ECO:0000313" key="1">
    <source>
        <dbReference type="EMBL" id="AQU89217.1"/>
    </source>
</evidence>
<evidence type="ECO:0000313" key="2">
    <source>
        <dbReference type="EMBL" id="PYD66268.1"/>
    </source>
</evidence>
<keyword evidence="4" id="KW-1185">Reference proteome</keyword>
<name>A0A9N7H2K3_9PROT</name>
<evidence type="ECO:0000313" key="3">
    <source>
        <dbReference type="Proteomes" id="UP000189683"/>
    </source>
</evidence>
<reference evidence="1 3" key="1">
    <citation type="submission" date="2017-02" db="EMBL/GenBank/DDBJ databases">
        <title>zhang.</title>
        <authorList>
            <person name="Zhang H."/>
        </authorList>
    </citation>
    <scope>NUCLEOTIDE SEQUENCE [LARGE SCALE GENOMIC DNA]</scope>
    <source>
        <strain evidence="1 3">RZS01</strain>
        <plasmid evidence="3">pkna01</plasmid>
        <plasmid evidence="1">pKNA01</plasmid>
    </source>
</reference>
<dbReference type="EMBL" id="CP019876">
    <property type="protein sequence ID" value="AQU89217.1"/>
    <property type="molecule type" value="Genomic_DNA"/>
</dbReference>
<organism evidence="1 3">
    <name type="scientific">Komagataeibacter nataicola</name>
    <dbReference type="NCBI Taxonomy" id="265960"/>
    <lineage>
        <taxon>Bacteria</taxon>
        <taxon>Pseudomonadati</taxon>
        <taxon>Pseudomonadota</taxon>
        <taxon>Alphaproteobacteria</taxon>
        <taxon>Acetobacterales</taxon>
        <taxon>Acetobacteraceae</taxon>
        <taxon>Komagataeibacter</taxon>
    </lineage>
</organism>
<dbReference type="KEGG" id="kna:B0W47_16685"/>
<sequence>MNGFESLKWYKRIAREYKQGAHYYQVMNHKTDTPVDKITGLETADGKLIPDILTMDAYVTPYLESVRLKYGENIYHEMIDDPMTIHANIPGFEEAVHGFPELTVSMDSIPADYNSNRLQGFTFGVQGISFPLNVILNNQEGKPGFNLSSEELFPKIAKK</sequence>